<evidence type="ECO:0000256" key="5">
    <source>
        <dbReference type="ARBA" id="ARBA00022692"/>
    </source>
</evidence>
<evidence type="ECO:0000256" key="14">
    <source>
        <dbReference type="RuleBase" id="RU003848"/>
    </source>
</evidence>
<accession>A0A402CNU3</accession>
<dbReference type="InterPro" id="IPR005864">
    <property type="entry name" value="ATP_synth_F0_bsu_bac"/>
</dbReference>
<dbReference type="CDD" id="cd06503">
    <property type="entry name" value="ATP-synt_Fo_b"/>
    <property type="match status" value="1"/>
</dbReference>
<name>A0A402CNU3_9BACT</name>
<dbReference type="GO" id="GO:0046933">
    <property type="term" value="F:proton-transporting ATP synthase activity, rotational mechanism"/>
    <property type="evidence" value="ECO:0007669"/>
    <property type="project" value="UniProtKB-UniRule"/>
</dbReference>
<dbReference type="Pfam" id="PF00430">
    <property type="entry name" value="ATP-synt_B"/>
    <property type="match status" value="1"/>
</dbReference>
<evidence type="ECO:0000313" key="15">
    <source>
        <dbReference type="EMBL" id="BDI33192.1"/>
    </source>
</evidence>
<evidence type="ECO:0000256" key="2">
    <source>
        <dbReference type="ARBA" id="ARBA00022448"/>
    </source>
</evidence>
<keyword evidence="5 13" id="KW-0812">Transmembrane</keyword>
<comment type="function">
    <text evidence="13">Component of the F(0) channel, it forms part of the peripheral stalk, linking F(1) to F(0).</text>
</comment>
<dbReference type="AlphaFoldDB" id="A0A402CNU3"/>
<keyword evidence="4 13" id="KW-0138">CF(0)</keyword>
<dbReference type="GO" id="GO:0045259">
    <property type="term" value="C:proton-transporting ATP synthase complex"/>
    <property type="evidence" value="ECO:0007669"/>
    <property type="project" value="UniProtKB-KW"/>
</dbReference>
<dbReference type="Proteomes" id="UP000287394">
    <property type="component" value="Chromosome"/>
</dbReference>
<dbReference type="GO" id="GO:0046961">
    <property type="term" value="F:proton-transporting ATPase activity, rotational mechanism"/>
    <property type="evidence" value="ECO:0007669"/>
    <property type="project" value="TreeGrafter"/>
</dbReference>
<dbReference type="KEGG" id="ccot:CCAX7_52430"/>
<comment type="function">
    <text evidence="11 13">F(1)F(0) ATP synthase produces ATP from ADP in the presence of a proton or sodium gradient. F-type ATPases consist of two structural domains, F(1) containing the extramembraneous catalytic core and F(0) containing the membrane proton channel, linked together by a central stalk and a peripheral stalk. During catalysis, ATP synthesis in the catalytic domain of F(1) is coupled via a rotary mechanism of the central stalk subunits to proton translocation.</text>
</comment>
<evidence type="ECO:0000256" key="9">
    <source>
        <dbReference type="ARBA" id="ARBA00023136"/>
    </source>
</evidence>
<dbReference type="HAMAP" id="MF_01398">
    <property type="entry name" value="ATP_synth_b_bprime"/>
    <property type="match status" value="1"/>
</dbReference>
<gene>
    <name evidence="13" type="primary">atpF</name>
    <name evidence="15" type="ORF">CCAX7_52430</name>
</gene>
<keyword evidence="8 13" id="KW-0406">Ion transport</keyword>
<keyword evidence="16" id="KW-1185">Reference proteome</keyword>
<sequence>MNEIIHALGIDWRLIITQILGFLLLLFFLNKVVFTKVFAFLDQRQADIKGTYDQLDADRAAMDRLRGEYEQRLAGIEAEAREKIQAAVKEAQTLRDNLVADAHQQADAILEKGRSDSERERQKAFLEMRQQIVTLAITAAGKVIGESLDPARHTALVDGFIGSVNAGAVIESGRGVSGNSVGDGAGTGTIA</sequence>
<organism evidence="15 16">
    <name type="scientific">Capsulimonas corticalis</name>
    <dbReference type="NCBI Taxonomy" id="2219043"/>
    <lineage>
        <taxon>Bacteria</taxon>
        <taxon>Bacillati</taxon>
        <taxon>Armatimonadota</taxon>
        <taxon>Armatimonadia</taxon>
        <taxon>Capsulimonadales</taxon>
        <taxon>Capsulimonadaceae</taxon>
        <taxon>Capsulimonas</taxon>
    </lineage>
</organism>
<evidence type="ECO:0000256" key="7">
    <source>
        <dbReference type="ARBA" id="ARBA00022989"/>
    </source>
</evidence>
<evidence type="ECO:0000256" key="10">
    <source>
        <dbReference type="ARBA" id="ARBA00023310"/>
    </source>
</evidence>
<keyword evidence="7 13" id="KW-1133">Transmembrane helix</keyword>
<evidence type="ECO:0000256" key="12">
    <source>
        <dbReference type="ARBA" id="ARBA00037847"/>
    </source>
</evidence>
<comment type="subcellular location">
    <subcellularLocation>
        <location evidence="13">Cell membrane</location>
        <topology evidence="13">Single-pass membrane protein</topology>
    </subcellularLocation>
    <subcellularLocation>
        <location evidence="12">Endomembrane system</location>
        <topology evidence="12">Single-pass membrane protein</topology>
    </subcellularLocation>
</comment>
<dbReference type="RefSeq" id="WP_119319141.1">
    <property type="nucleotide sequence ID" value="NZ_AP025739.1"/>
</dbReference>
<evidence type="ECO:0000256" key="13">
    <source>
        <dbReference type="HAMAP-Rule" id="MF_01398"/>
    </source>
</evidence>
<evidence type="ECO:0000256" key="6">
    <source>
        <dbReference type="ARBA" id="ARBA00022781"/>
    </source>
</evidence>
<dbReference type="EMBL" id="AP025739">
    <property type="protein sequence ID" value="BDI33192.1"/>
    <property type="molecule type" value="Genomic_DNA"/>
</dbReference>
<protein>
    <recommendedName>
        <fullName evidence="13">ATP synthase subunit b</fullName>
    </recommendedName>
    <alternativeName>
        <fullName evidence="13">ATP synthase F(0) sector subunit b</fullName>
    </alternativeName>
    <alternativeName>
        <fullName evidence="13">ATPase subunit I</fullName>
    </alternativeName>
    <alternativeName>
        <fullName evidence="13">F-type ATPase subunit b</fullName>
        <shortName evidence="13">F-ATPase subunit b</shortName>
    </alternativeName>
</protein>
<comment type="similarity">
    <text evidence="1 13 14">Belongs to the ATPase B chain family.</text>
</comment>
<evidence type="ECO:0000256" key="3">
    <source>
        <dbReference type="ARBA" id="ARBA00022475"/>
    </source>
</evidence>
<evidence type="ECO:0000256" key="4">
    <source>
        <dbReference type="ARBA" id="ARBA00022547"/>
    </source>
</evidence>
<dbReference type="NCBIfam" id="TIGR01144">
    <property type="entry name" value="ATP_synt_b"/>
    <property type="match status" value="1"/>
</dbReference>
<dbReference type="OrthoDB" id="9795863at2"/>
<proteinExistence type="inferred from homology"/>
<evidence type="ECO:0000313" key="16">
    <source>
        <dbReference type="Proteomes" id="UP000287394"/>
    </source>
</evidence>
<evidence type="ECO:0000256" key="1">
    <source>
        <dbReference type="ARBA" id="ARBA00005513"/>
    </source>
</evidence>
<dbReference type="InterPro" id="IPR002146">
    <property type="entry name" value="ATP_synth_b/b'su_bac/chlpt"/>
</dbReference>
<dbReference type="GO" id="GO:0005886">
    <property type="term" value="C:plasma membrane"/>
    <property type="evidence" value="ECO:0007669"/>
    <property type="project" value="UniProtKB-SubCell"/>
</dbReference>
<comment type="subunit">
    <text evidence="13">F-type ATPases have 2 components, F(1) - the catalytic core - and F(0) - the membrane proton channel. F(1) has five subunits: alpha(3), beta(3), gamma(1), delta(1), epsilon(1). F(0) has three main subunits: a(1), b(2) and c(10-14). The alpha and beta chains form an alternating ring which encloses part of the gamma chain. F(1) is attached to F(0) by a central stalk formed by the gamma and epsilon chains, while a peripheral stalk is formed by the delta and b chains.</text>
</comment>
<reference evidence="15 16" key="1">
    <citation type="journal article" date="2019" name="Int. J. Syst. Evol. Microbiol.">
        <title>Capsulimonas corticalis gen. nov., sp. nov., an aerobic capsulated bacterium, of a novel bacterial order, Capsulimonadales ord. nov., of the class Armatimonadia of the phylum Armatimonadetes.</title>
        <authorList>
            <person name="Li J."/>
            <person name="Kudo C."/>
            <person name="Tonouchi A."/>
        </authorList>
    </citation>
    <scope>NUCLEOTIDE SEQUENCE [LARGE SCALE GENOMIC DNA]</scope>
    <source>
        <strain evidence="15 16">AX-7</strain>
    </source>
</reference>
<dbReference type="GO" id="GO:0012505">
    <property type="term" value="C:endomembrane system"/>
    <property type="evidence" value="ECO:0007669"/>
    <property type="project" value="UniProtKB-SubCell"/>
</dbReference>
<feature type="transmembrane region" description="Helical" evidence="13">
    <location>
        <begin position="12"/>
        <end position="34"/>
    </location>
</feature>
<keyword evidence="9 13" id="KW-0472">Membrane</keyword>
<keyword evidence="3 13" id="KW-1003">Cell membrane</keyword>
<keyword evidence="2 13" id="KW-0813">Transport</keyword>
<dbReference type="PANTHER" id="PTHR33445:SF1">
    <property type="entry name" value="ATP SYNTHASE SUBUNIT B"/>
    <property type="match status" value="1"/>
</dbReference>
<keyword evidence="10 13" id="KW-0066">ATP synthesis</keyword>
<evidence type="ECO:0000256" key="8">
    <source>
        <dbReference type="ARBA" id="ARBA00023065"/>
    </source>
</evidence>
<evidence type="ECO:0000256" key="11">
    <source>
        <dbReference type="ARBA" id="ARBA00025198"/>
    </source>
</evidence>
<keyword evidence="6 13" id="KW-0375">Hydrogen ion transport</keyword>
<dbReference type="InterPro" id="IPR050059">
    <property type="entry name" value="ATP_synthase_B_chain"/>
</dbReference>
<dbReference type="PANTHER" id="PTHR33445">
    <property type="entry name" value="ATP SYNTHASE SUBUNIT B', CHLOROPLASTIC"/>
    <property type="match status" value="1"/>
</dbReference>